<comment type="caution">
    <text evidence="1">The sequence shown here is derived from an EMBL/GenBank/DDBJ whole genome shotgun (WGS) entry which is preliminary data.</text>
</comment>
<dbReference type="EMBL" id="SLWS01000009">
    <property type="protein sequence ID" value="TCO54106.1"/>
    <property type="molecule type" value="Genomic_DNA"/>
</dbReference>
<protein>
    <submittedName>
        <fullName evidence="1">Uncharacterized protein</fullName>
    </submittedName>
</protein>
<evidence type="ECO:0000313" key="2">
    <source>
        <dbReference type="Proteomes" id="UP000295680"/>
    </source>
</evidence>
<accession>A0A4R2JBI1</accession>
<keyword evidence="2" id="KW-1185">Reference proteome</keyword>
<organism evidence="1 2">
    <name type="scientific">Actinocrispum wychmicini</name>
    <dbReference type="NCBI Taxonomy" id="1213861"/>
    <lineage>
        <taxon>Bacteria</taxon>
        <taxon>Bacillati</taxon>
        <taxon>Actinomycetota</taxon>
        <taxon>Actinomycetes</taxon>
        <taxon>Pseudonocardiales</taxon>
        <taxon>Pseudonocardiaceae</taxon>
        <taxon>Actinocrispum</taxon>
    </lineage>
</organism>
<evidence type="ECO:0000313" key="1">
    <source>
        <dbReference type="EMBL" id="TCO54106.1"/>
    </source>
</evidence>
<reference evidence="1 2" key="1">
    <citation type="submission" date="2019-03" db="EMBL/GenBank/DDBJ databases">
        <title>Genomic Encyclopedia of Type Strains, Phase IV (KMG-IV): sequencing the most valuable type-strain genomes for metagenomic binning, comparative biology and taxonomic classification.</title>
        <authorList>
            <person name="Goeker M."/>
        </authorList>
    </citation>
    <scope>NUCLEOTIDE SEQUENCE [LARGE SCALE GENOMIC DNA]</scope>
    <source>
        <strain evidence="1 2">DSM 45934</strain>
    </source>
</reference>
<sequence length="98" mass="11276">MTSDMRRTAEALADSFATHLPADEVEQYRRFVFAGEWEELAYAILGYLRAKQVPVTGGERDLLRDLLYGFELPRPGYPLLSKRDQYMTELTIMDPATE</sequence>
<dbReference type="RefSeq" id="WP_132123106.1">
    <property type="nucleotide sequence ID" value="NZ_SLWS01000009.1"/>
</dbReference>
<dbReference type="OrthoDB" id="4554968at2"/>
<gene>
    <name evidence="1" type="ORF">EV192_10986</name>
</gene>
<dbReference type="Proteomes" id="UP000295680">
    <property type="component" value="Unassembled WGS sequence"/>
</dbReference>
<name>A0A4R2JBI1_9PSEU</name>
<proteinExistence type="predicted"/>
<dbReference type="AlphaFoldDB" id="A0A4R2JBI1"/>